<dbReference type="CDD" id="cd04184">
    <property type="entry name" value="GT2_RfbC_Mx_like"/>
    <property type="match status" value="1"/>
</dbReference>
<evidence type="ECO:0000313" key="2">
    <source>
        <dbReference type="EMBL" id="OMD05024.1"/>
    </source>
</evidence>
<dbReference type="Gene3D" id="3.90.550.10">
    <property type="entry name" value="Spore Coat Polysaccharide Biosynthesis Protein SpsA, Chain A"/>
    <property type="match status" value="2"/>
</dbReference>
<dbReference type="Pfam" id="PF00535">
    <property type="entry name" value="Glycos_transf_2"/>
    <property type="match status" value="2"/>
</dbReference>
<reference evidence="2 3" key="1">
    <citation type="submission" date="2016-11" db="EMBL/GenBank/DDBJ databases">
        <title>Paenibacillus species isolates.</title>
        <authorList>
            <person name="Beno S.M."/>
        </authorList>
    </citation>
    <scope>NUCLEOTIDE SEQUENCE [LARGE SCALE GENOMIC DNA]</scope>
    <source>
        <strain evidence="2 3">FSL H7-0433</strain>
    </source>
</reference>
<gene>
    <name evidence="2" type="ORF">BSO21_31700</name>
</gene>
<name>A0ABX3GDW0_9BACL</name>
<dbReference type="CDD" id="cd04186">
    <property type="entry name" value="GT_2_like_c"/>
    <property type="match status" value="1"/>
</dbReference>
<dbReference type="InterPro" id="IPR001173">
    <property type="entry name" value="Glyco_trans_2-like"/>
</dbReference>
<comment type="caution">
    <text evidence="2">The sequence shown here is derived from an EMBL/GenBank/DDBJ whole genome shotgun (WGS) entry which is preliminary data.</text>
</comment>
<organism evidence="2 3">
    <name type="scientific">Paenibacillus odorifer</name>
    <dbReference type="NCBI Taxonomy" id="189426"/>
    <lineage>
        <taxon>Bacteria</taxon>
        <taxon>Bacillati</taxon>
        <taxon>Bacillota</taxon>
        <taxon>Bacilli</taxon>
        <taxon>Bacillales</taxon>
        <taxon>Paenibacillaceae</taxon>
        <taxon>Paenibacillus</taxon>
    </lineage>
</organism>
<dbReference type="SUPFAM" id="SSF53448">
    <property type="entry name" value="Nucleotide-diphospho-sugar transferases"/>
    <property type="match status" value="2"/>
</dbReference>
<dbReference type="EMBL" id="MPVP01000478">
    <property type="protein sequence ID" value="OMD05024.1"/>
    <property type="molecule type" value="Genomic_DNA"/>
</dbReference>
<dbReference type="PANTHER" id="PTHR43179">
    <property type="entry name" value="RHAMNOSYLTRANSFERASE WBBL"/>
    <property type="match status" value="1"/>
</dbReference>
<keyword evidence="3" id="KW-1185">Reference proteome</keyword>
<dbReference type="InterPro" id="IPR029044">
    <property type="entry name" value="Nucleotide-diphossugar_trans"/>
</dbReference>
<protein>
    <recommendedName>
        <fullName evidence="1">Glycosyltransferase 2-like domain-containing protein</fullName>
    </recommendedName>
</protein>
<feature type="domain" description="Glycosyltransferase 2-like" evidence="1">
    <location>
        <begin position="265"/>
        <end position="385"/>
    </location>
</feature>
<feature type="domain" description="Glycosyltransferase 2-like" evidence="1">
    <location>
        <begin position="11"/>
        <end position="168"/>
    </location>
</feature>
<evidence type="ECO:0000313" key="3">
    <source>
        <dbReference type="Proteomes" id="UP000187158"/>
    </source>
</evidence>
<accession>A0ABX3GDW0</accession>
<evidence type="ECO:0000259" key="1">
    <source>
        <dbReference type="Pfam" id="PF00535"/>
    </source>
</evidence>
<dbReference type="Proteomes" id="UP000187158">
    <property type="component" value="Unassembled WGS sequence"/>
</dbReference>
<dbReference type="PANTHER" id="PTHR43179:SF7">
    <property type="entry name" value="RHAMNOSYLTRANSFERASE WBBL"/>
    <property type="match status" value="1"/>
</dbReference>
<sequence length="530" mass="60470">MEKFTYRPLISIIIPVYNVEPKWLEIAINSVKEQLYSFWEICIVDDSSDNINTIKYLEGIDDPRIKIKTLKINSGISSASNEAVSLAEGEYIALLDNDDEITRDALYQVVKSLNQEKSDILYSDEDKVDEYGKKKCPLHKPDWSPDLLRSQMYIGHFLVFKRELFHEVGGFRTEFNGSQDYDLVLRMSERSSKIHHIPKVLYSWRELETSTALNPYSKPYAHTAGLAALNEHLVRVFGEGNAYATEDEHLFVYDSRYKIKTIKASIIIPTKDKIELLEPCVSSIIQKTKYPDYEIIIVNNNSVEQETLDWFKQQNDKNVKIIDANYDFNWSKLNNHGIKEASGEVFIFLNNDTVVIKEDWLQRLVEKAQRDDVGTVGGLLLYEDKTIQHAGVVIGLGGWADHIFKSMAPNHFGSPFISPMVTRNVIASTGACLAISKKTLDKIGLFNEDFIICGSDVEISLRALQHNLVNIYDPHVRLYHLESKSRSSYIPPIDFELSALFYGPYLKSGDPYFNKNLSLNSLVPKLSQGE</sequence>
<proteinExistence type="predicted"/>